<dbReference type="PROSITE" id="PS50110">
    <property type="entry name" value="RESPONSE_REGULATORY"/>
    <property type="match status" value="1"/>
</dbReference>
<dbReference type="PROSITE" id="PS50887">
    <property type="entry name" value="GGDEF"/>
    <property type="match status" value="1"/>
</dbReference>
<dbReference type="InterPro" id="IPR000160">
    <property type="entry name" value="GGDEF_dom"/>
</dbReference>
<gene>
    <name evidence="6" type="ORF">ACFPQ5_07955</name>
</gene>
<feature type="modified residue" description="4-aspartylphosphate" evidence="3">
    <location>
        <position position="59"/>
    </location>
</feature>
<dbReference type="InterPro" id="IPR011006">
    <property type="entry name" value="CheY-like_superfamily"/>
</dbReference>
<dbReference type="Proteomes" id="UP001596101">
    <property type="component" value="Unassembled WGS sequence"/>
</dbReference>
<organism evidence="6 7">
    <name type="scientific">Massilia suwonensis</name>
    <dbReference type="NCBI Taxonomy" id="648895"/>
    <lineage>
        <taxon>Bacteria</taxon>
        <taxon>Pseudomonadati</taxon>
        <taxon>Pseudomonadota</taxon>
        <taxon>Betaproteobacteria</taxon>
        <taxon>Burkholderiales</taxon>
        <taxon>Oxalobacteraceae</taxon>
        <taxon>Telluria group</taxon>
        <taxon>Massilia</taxon>
    </lineage>
</organism>
<comment type="catalytic activity">
    <reaction evidence="2">
        <text>2 GTP = 3',3'-c-di-GMP + 2 diphosphate</text>
        <dbReference type="Rhea" id="RHEA:24898"/>
        <dbReference type="ChEBI" id="CHEBI:33019"/>
        <dbReference type="ChEBI" id="CHEBI:37565"/>
        <dbReference type="ChEBI" id="CHEBI:58805"/>
        <dbReference type="EC" id="2.7.7.65"/>
    </reaction>
</comment>
<dbReference type="Pfam" id="PF00990">
    <property type="entry name" value="GGDEF"/>
    <property type="match status" value="1"/>
</dbReference>
<dbReference type="Pfam" id="PF00072">
    <property type="entry name" value="Response_reg"/>
    <property type="match status" value="1"/>
</dbReference>
<keyword evidence="7" id="KW-1185">Reference proteome</keyword>
<sequence>MSWSELALNGRILVVDDAMENIQILHAALQDAHEVLFALDGSRALDLAQAQRPDLILLDAVMPGMDGYAVLQALRAAPETSGIPVIFVTALTSPEDETRALDAGAADFISKPVNAAVVRARVRTQLTVKRQADALRAMSLTDSLTGVANRRAFSERIDNEWRRCGRAALPMALILADIDHFKLYNDHYGHQAGDACLEQVARAFCRAANRAQDLVARYGGEEFAILLPETDACGARCVAQRVLDELAALGIAHAVSPTSALLTSSMGIAALVPDHRTQTSATLIRAADGALYQAKADGRNRYCMAPDAPAGQPGNGAA</sequence>
<dbReference type="PANTHER" id="PTHR45138">
    <property type="entry name" value="REGULATORY COMPONENTS OF SENSORY TRANSDUCTION SYSTEM"/>
    <property type="match status" value="1"/>
</dbReference>
<dbReference type="InterPro" id="IPR043128">
    <property type="entry name" value="Rev_trsase/Diguanyl_cyclase"/>
</dbReference>
<keyword evidence="6" id="KW-0548">Nucleotidyltransferase</keyword>
<dbReference type="CDD" id="cd01949">
    <property type="entry name" value="GGDEF"/>
    <property type="match status" value="1"/>
</dbReference>
<comment type="caution">
    <text evidence="6">The sequence shown here is derived from an EMBL/GenBank/DDBJ whole genome shotgun (WGS) entry which is preliminary data.</text>
</comment>
<reference evidence="7" key="1">
    <citation type="journal article" date="2019" name="Int. J. Syst. Evol. Microbiol.">
        <title>The Global Catalogue of Microorganisms (GCM) 10K type strain sequencing project: providing services to taxonomists for standard genome sequencing and annotation.</title>
        <authorList>
            <consortium name="The Broad Institute Genomics Platform"/>
            <consortium name="The Broad Institute Genome Sequencing Center for Infectious Disease"/>
            <person name="Wu L."/>
            <person name="Ma J."/>
        </authorList>
    </citation>
    <scope>NUCLEOTIDE SEQUENCE [LARGE SCALE GENOMIC DNA]</scope>
    <source>
        <strain evidence="7">CCUG 43111</strain>
    </source>
</reference>
<evidence type="ECO:0000256" key="2">
    <source>
        <dbReference type="ARBA" id="ARBA00034247"/>
    </source>
</evidence>
<keyword evidence="3" id="KW-0597">Phosphoprotein</keyword>
<dbReference type="SUPFAM" id="SSF52172">
    <property type="entry name" value="CheY-like"/>
    <property type="match status" value="1"/>
</dbReference>
<feature type="domain" description="GGDEF" evidence="5">
    <location>
        <begin position="169"/>
        <end position="307"/>
    </location>
</feature>
<dbReference type="SMART" id="SM00267">
    <property type="entry name" value="GGDEF"/>
    <property type="match status" value="1"/>
</dbReference>
<dbReference type="SUPFAM" id="SSF55073">
    <property type="entry name" value="Nucleotide cyclase"/>
    <property type="match status" value="1"/>
</dbReference>
<dbReference type="GO" id="GO:0052621">
    <property type="term" value="F:diguanylate cyclase activity"/>
    <property type="evidence" value="ECO:0007669"/>
    <property type="project" value="UniProtKB-EC"/>
</dbReference>
<accession>A0ABW0MMD2</accession>
<dbReference type="InterPro" id="IPR001789">
    <property type="entry name" value="Sig_transdc_resp-reg_receiver"/>
</dbReference>
<proteinExistence type="predicted"/>
<evidence type="ECO:0000259" key="5">
    <source>
        <dbReference type="PROSITE" id="PS50887"/>
    </source>
</evidence>
<name>A0ABW0MMD2_9BURK</name>
<dbReference type="PANTHER" id="PTHR45138:SF9">
    <property type="entry name" value="DIGUANYLATE CYCLASE DGCM-RELATED"/>
    <property type="match status" value="1"/>
</dbReference>
<dbReference type="Gene3D" id="3.30.70.270">
    <property type="match status" value="1"/>
</dbReference>
<evidence type="ECO:0000259" key="4">
    <source>
        <dbReference type="PROSITE" id="PS50110"/>
    </source>
</evidence>
<feature type="domain" description="Response regulatory" evidence="4">
    <location>
        <begin position="11"/>
        <end position="126"/>
    </location>
</feature>
<dbReference type="SMART" id="SM00448">
    <property type="entry name" value="REC"/>
    <property type="match status" value="1"/>
</dbReference>
<protein>
    <recommendedName>
        <fullName evidence="1">diguanylate cyclase</fullName>
        <ecNumber evidence="1">2.7.7.65</ecNumber>
    </recommendedName>
</protein>
<dbReference type="Gene3D" id="3.40.50.2300">
    <property type="match status" value="1"/>
</dbReference>
<dbReference type="NCBIfam" id="TIGR00254">
    <property type="entry name" value="GGDEF"/>
    <property type="match status" value="1"/>
</dbReference>
<dbReference type="InterPro" id="IPR029787">
    <property type="entry name" value="Nucleotide_cyclase"/>
</dbReference>
<evidence type="ECO:0000313" key="7">
    <source>
        <dbReference type="Proteomes" id="UP001596101"/>
    </source>
</evidence>
<dbReference type="EC" id="2.7.7.65" evidence="1"/>
<keyword evidence="6" id="KW-0808">Transferase</keyword>
<dbReference type="InterPro" id="IPR050469">
    <property type="entry name" value="Diguanylate_Cyclase"/>
</dbReference>
<dbReference type="EMBL" id="JBHSMR010000013">
    <property type="protein sequence ID" value="MFC5478118.1"/>
    <property type="molecule type" value="Genomic_DNA"/>
</dbReference>
<evidence type="ECO:0000256" key="1">
    <source>
        <dbReference type="ARBA" id="ARBA00012528"/>
    </source>
</evidence>
<evidence type="ECO:0000256" key="3">
    <source>
        <dbReference type="PROSITE-ProRule" id="PRU00169"/>
    </source>
</evidence>
<dbReference type="RefSeq" id="WP_379753234.1">
    <property type="nucleotide sequence ID" value="NZ_JBHSMR010000013.1"/>
</dbReference>
<evidence type="ECO:0000313" key="6">
    <source>
        <dbReference type="EMBL" id="MFC5478118.1"/>
    </source>
</evidence>